<dbReference type="InterPro" id="IPR000014">
    <property type="entry name" value="PAS"/>
</dbReference>
<evidence type="ECO:0000256" key="5">
    <source>
        <dbReference type="ARBA" id="ARBA00022777"/>
    </source>
</evidence>
<evidence type="ECO:0000313" key="10">
    <source>
        <dbReference type="EMBL" id="MEJ5217890.1"/>
    </source>
</evidence>
<comment type="caution">
    <text evidence="10">The sequence shown here is derived from an EMBL/GenBank/DDBJ whole genome shotgun (WGS) entry which is preliminary data.</text>
</comment>
<evidence type="ECO:0000256" key="1">
    <source>
        <dbReference type="ARBA" id="ARBA00000085"/>
    </source>
</evidence>
<proteinExistence type="predicted"/>
<dbReference type="PROSITE" id="PS50113">
    <property type="entry name" value="PAC"/>
    <property type="match status" value="1"/>
</dbReference>
<dbReference type="RefSeq" id="WP_339402848.1">
    <property type="nucleotide sequence ID" value="NZ_JBBGAZ010000002.1"/>
</dbReference>
<feature type="transmembrane region" description="Helical" evidence="7">
    <location>
        <begin position="20"/>
        <end position="37"/>
    </location>
</feature>
<keyword evidence="7" id="KW-1133">Transmembrane helix</keyword>
<dbReference type="InterPro" id="IPR003594">
    <property type="entry name" value="HATPase_dom"/>
</dbReference>
<dbReference type="PROSITE" id="PS50109">
    <property type="entry name" value="HIS_KIN"/>
    <property type="match status" value="1"/>
</dbReference>
<dbReference type="Pfam" id="PF12974">
    <property type="entry name" value="Phosphonate-bd"/>
    <property type="match status" value="1"/>
</dbReference>
<dbReference type="PANTHER" id="PTHR43047:SF72">
    <property type="entry name" value="OSMOSENSING HISTIDINE PROTEIN KINASE SLN1"/>
    <property type="match status" value="1"/>
</dbReference>
<keyword evidence="7" id="KW-0472">Membrane</keyword>
<feature type="domain" description="Histidine kinase" evidence="8">
    <location>
        <begin position="637"/>
        <end position="858"/>
    </location>
</feature>
<feature type="region of interest" description="Disordered" evidence="6">
    <location>
        <begin position="1123"/>
        <end position="1145"/>
    </location>
</feature>
<dbReference type="PRINTS" id="PR00344">
    <property type="entry name" value="BCTRLSENSOR"/>
</dbReference>
<keyword evidence="11" id="KW-1185">Reference proteome</keyword>
<dbReference type="InterPro" id="IPR036890">
    <property type="entry name" value="HATPase_C_sf"/>
</dbReference>
<keyword evidence="3" id="KW-0597">Phosphoprotein</keyword>
<keyword evidence="4" id="KW-0808">Transferase</keyword>
<evidence type="ECO:0000256" key="4">
    <source>
        <dbReference type="ARBA" id="ARBA00022679"/>
    </source>
</evidence>
<feature type="domain" description="PAC" evidence="9">
    <location>
        <begin position="460"/>
        <end position="512"/>
    </location>
</feature>
<dbReference type="NCBIfam" id="TIGR00229">
    <property type="entry name" value="sensory_box"/>
    <property type="match status" value="1"/>
</dbReference>
<dbReference type="InterPro" id="IPR036097">
    <property type="entry name" value="HisK_dim/P_sf"/>
</dbReference>
<dbReference type="Gene3D" id="3.30.565.10">
    <property type="entry name" value="Histidine kinase-like ATPase, C-terminal domain"/>
    <property type="match status" value="1"/>
</dbReference>
<gene>
    <name evidence="10" type="ORF">WG622_06535</name>
</gene>
<dbReference type="Gene3D" id="1.10.287.130">
    <property type="match status" value="1"/>
</dbReference>
<dbReference type="Pfam" id="PF00512">
    <property type="entry name" value="HisKA"/>
    <property type="match status" value="1"/>
</dbReference>
<dbReference type="SMART" id="SM00388">
    <property type="entry name" value="HisKA"/>
    <property type="match status" value="1"/>
</dbReference>
<evidence type="ECO:0000256" key="3">
    <source>
        <dbReference type="ARBA" id="ARBA00022553"/>
    </source>
</evidence>
<keyword evidence="7" id="KW-0812">Transmembrane</keyword>
<dbReference type="InterPro" id="IPR035965">
    <property type="entry name" value="PAS-like_dom_sf"/>
</dbReference>
<dbReference type="SUPFAM" id="SSF55874">
    <property type="entry name" value="ATPase domain of HSP90 chaperone/DNA topoisomerase II/histidine kinase"/>
    <property type="match status" value="1"/>
</dbReference>
<dbReference type="CDD" id="cd00082">
    <property type="entry name" value="HisKA"/>
    <property type="match status" value="1"/>
</dbReference>
<comment type="catalytic activity">
    <reaction evidence="1">
        <text>ATP + protein L-histidine = ADP + protein N-phospho-L-histidine.</text>
        <dbReference type="EC" id="2.7.13.3"/>
    </reaction>
</comment>
<dbReference type="Pfam" id="PF13426">
    <property type="entry name" value="PAS_9"/>
    <property type="match status" value="2"/>
</dbReference>
<dbReference type="Gene3D" id="3.30.450.20">
    <property type="entry name" value="PAS domain"/>
    <property type="match status" value="2"/>
</dbReference>
<evidence type="ECO:0000256" key="6">
    <source>
        <dbReference type="SAM" id="MobiDB-lite"/>
    </source>
</evidence>
<sequence length="1145" mass="127092">MGPHKATVIPRLEANGHRHFLIILIATAYLLLSAPFTSAQNEQPVFSGQTDLVERRILTVGVLTTEGVTRAIEAWRPTVDLLNREADIVEMPVRFVLKPHTLPSLRRAVESGELDFILSNPAFFVSAEVEHGARAVLSRARMWDDRTYGEIGSVIFTNQDSPYRSLSQLRGRRVMAVGQDDFSGWWLAEQEFRRRRLEPDRTFSELIFADGNEREVVYAVQTGLVDAGVVRAGVLESLHRGGVIDIDDFAPMEPILHQGYPFMSSTELYPEWLLSAMPNIDETTLAHVINVLLNVEPDSAESLAAAGAVWQAPRNYQKVHDLLISLRVRPYENYVLQAAGRIYQNYRFYILAFVSAILASLVFLVFQLRRNMLMVEINKNVLQSEMRSKVFYRSAVEEHTVFLMMDTRGRITHANSNFCDTTERLAEDLIGTQLMDILPEHEQMILQNDVMSSMRAGQPWDGPMKVYKDDGSIAWAQCTIIPVSGAEEELSEIAVVATDMTQTRKGISEATFNDSLELIEDQVIVFRPENYDLLYCNKAADEMFVGRRANIDTWRERKVSHFITDDDMRSLKMRCQALQEGPQRRMTWEVTAQNGTPYEISLEYVEPENDEPRFISMYRDITARKVAEKAKNDFVATVSHELRTPLTSMKGALGLALSGAIGEMPEQMNKMVSMASNNCDKLVTLINDMLDIEKMTEGSMEFALEQVDLAEVVEEVVEANKMKGEKRSVNVRYNLVEDEEGMFTLGERTRLVQMLEHVVDNAVKFSDDASEVIVSLLVHRGRLRVSVRDFGCGIPTAARSTIFDKFTQADMGDTRAAGGTGLGLAVAKAITEGHNGRIFFASEEGTGSEFFIDLPRLIGEEVVSLEEANKAAEEAEAIARSEGAADGEKRSAQSTVAINYDSMEVTHFSQVGMNAEQIGEEGEVFEGQSSIQNLLVQLRSGGFDVDIESGSVSVAQIVSGKGVVGQSTVFNWLSDQGRNLIAGLTERNQLANIPVSVIQAKAVDENLTDALMLNGVRANLYTNWLSTLPELSDKEDLKFDLMAVASSDLPILDAEEINMSSVTDVQQALALAGMEKFDAVLHFDTLGLANCMTVIPVVGGKLPASVPVVLVVSQTEAPEAERGVVSKFTRSNPAGRGKSRRRSRG</sequence>
<organism evidence="10 11">
    <name type="scientific">Cognatishimia coralii</name>
    <dbReference type="NCBI Taxonomy" id="3083254"/>
    <lineage>
        <taxon>Bacteria</taxon>
        <taxon>Pseudomonadati</taxon>
        <taxon>Pseudomonadota</taxon>
        <taxon>Alphaproteobacteria</taxon>
        <taxon>Rhodobacterales</taxon>
        <taxon>Paracoccaceae</taxon>
        <taxon>Cognatishimia</taxon>
    </lineage>
</organism>
<evidence type="ECO:0000256" key="2">
    <source>
        <dbReference type="ARBA" id="ARBA00012438"/>
    </source>
</evidence>
<dbReference type="PANTHER" id="PTHR43047">
    <property type="entry name" value="TWO-COMPONENT HISTIDINE PROTEIN KINASE"/>
    <property type="match status" value="1"/>
</dbReference>
<dbReference type="SUPFAM" id="SSF55785">
    <property type="entry name" value="PYP-like sensor domain (PAS domain)"/>
    <property type="match status" value="2"/>
</dbReference>
<dbReference type="InterPro" id="IPR003661">
    <property type="entry name" value="HisK_dim/P_dom"/>
</dbReference>
<feature type="transmembrane region" description="Helical" evidence="7">
    <location>
        <begin position="346"/>
        <end position="366"/>
    </location>
</feature>
<dbReference type="SUPFAM" id="SSF53850">
    <property type="entry name" value="Periplasmic binding protein-like II"/>
    <property type="match status" value="1"/>
</dbReference>
<name>A0ABU8QEP6_9RHOB</name>
<evidence type="ECO:0000259" key="9">
    <source>
        <dbReference type="PROSITE" id="PS50113"/>
    </source>
</evidence>
<keyword evidence="5" id="KW-0418">Kinase</keyword>
<accession>A0ABU8QEP6</accession>
<evidence type="ECO:0000313" key="11">
    <source>
        <dbReference type="Proteomes" id="UP001368270"/>
    </source>
</evidence>
<dbReference type="EC" id="2.7.13.3" evidence="2"/>
<dbReference type="Gene3D" id="3.40.190.10">
    <property type="entry name" value="Periplasmic binding protein-like II"/>
    <property type="match status" value="2"/>
</dbReference>
<reference evidence="10 11" key="1">
    <citation type="submission" date="2024-03" db="EMBL/GenBank/DDBJ databases">
        <title>Cognatishimia coralii sp. nov., a marine bacterium isolated from coral surrounding seawater.</title>
        <authorList>
            <person name="Liu X."/>
            <person name="Liu S."/>
            <person name="Sun H."/>
            <person name="Zhang Y."/>
        </authorList>
    </citation>
    <scope>NUCLEOTIDE SEQUENCE [LARGE SCALE GENOMIC DNA]</scope>
    <source>
        <strain evidence="10 11">D5M38</strain>
    </source>
</reference>
<dbReference type="InterPro" id="IPR005467">
    <property type="entry name" value="His_kinase_dom"/>
</dbReference>
<dbReference type="InterPro" id="IPR004358">
    <property type="entry name" value="Sig_transdc_His_kin-like_C"/>
</dbReference>
<dbReference type="Proteomes" id="UP001368270">
    <property type="component" value="Unassembled WGS sequence"/>
</dbReference>
<evidence type="ECO:0000256" key="7">
    <source>
        <dbReference type="SAM" id="Phobius"/>
    </source>
</evidence>
<protein>
    <recommendedName>
        <fullName evidence="2">histidine kinase</fullName>
        <ecNumber evidence="2">2.7.13.3</ecNumber>
    </recommendedName>
</protein>
<dbReference type="SMART" id="SM00387">
    <property type="entry name" value="HATPase_c"/>
    <property type="match status" value="1"/>
</dbReference>
<dbReference type="InterPro" id="IPR000700">
    <property type="entry name" value="PAS-assoc_C"/>
</dbReference>
<dbReference type="CDD" id="cd00130">
    <property type="entry name" value="PAS"/>
    <property type="match status" value="1"/>
</dbReference>
<dbReference type="Pfam" id="PF02518">
    <property type="entry name" value="HATPase_c"/>
    <property type="match status" value="1"/>
</dbReference>
<dbReference type="EMBL" id="JBBGAZ010000002">
    <property type="protein sequence ID" value="MEJ5217890.1"/>
    <property type="molecule type" value="Genomic_DNA"/>
</dbReference>
<evidence type="ECO:0000259" key="8">
    <source>
        <dbReference type="PROSITE" id="PS50109"/>
    </source>
</evidence>
<dbReference type="SUPFAM" id="SSF47384">
    <property type="entry name" value="Homodimeric domain of signal transducing histidine kinase"/>
    <property type="match status" value="1"/>
</dbReference>